<dbReference type="EMBL" id="DXCV01000065">
    <property type="protein sequence ID" value="HIY89007.1"/>
    <property type="molecule type" value="Genomic_DNA"/>
</dbReference>
<protein>
    <submittedName>
        <fullName evidence="2">Uncharacterized protein</fullName>
    </submittedName>
</protein>
<dbReference type="Proteomes" id="UP000886851">
    <property type="component" value="Unassembled WGS sequence"/>
</dbReference>
<name>A0A9D1ZJT3_9BACE</name>
<evidence type="ECO:0000313" key="2">
    <source>
        <dbReference type="EMBL" id="HIY89007.1"/>
    </source>
</evidence>
<dbReference type="AlphaFoldDB" id="A0A9D1ZJT3"/>
<feature type="chain" id="PRO_5038780348" evidence="1">
    <location>
        <begin position="21"/>
        <end position="58"/>
    </location>
</feature>
<feature type="signal peptide" evidence="1">
    <location>
        <begin position="1"/>
        <end position="20"/>
    </location>
</feature>
<sequence>MKKLFLAMAIAIVTATAVSAQKKENMMWFRLYRRIKTMDMKAIPLSVAVSNSISNFQE</sequence>
<reference evidence="2" key="2">
    <citation type="submission" date="2021-04" db="EMBL/GenBank/DDBJ databases">
        <authorList>
            <person name="Gilroy R."/>
        </authorList>
    </citation>
    <scope>NUCLEOTIDE SEQUENCE</scope>
    <source>
        <strain evidence="2">Gambia2-208</strain>
    </source>
</reference>
<gene>
    <name evidence="2" type="ORF">H9824_09940</name>
</gene>
<evidence type="ECO:0000313" key="3">
    <source>
        <dbReference type="Proteomes" id="UP000886851"/>
    </source>
</evidence>
<evidence type="ECO:0000256" key="1">
    <source>
        <dbReference type="SAM" id="SignalP"/>
    </source>
</evidence>
<organism evidence="2 3">
    <name type="scientific">Candidatus Bacteroides pullicola</name>
    <dbReference type="NCBI Taxonomy" id="2838475"/>
    <lineage>
        <taxon>Bacteria</taxon>
        <taxon>Pseudomonadati</taxon>
        <taxon>Bacteroidota</taxon>
        <taxon>Bacteroidia</taxon>
        <taxon>Bacteroidales</taxon>
        <taxon>Bacteroidaceae</taxon>
        <taxon>Bacteroides</taxon>
    </lineage>
</organism>
<accession>A0A9D1ZJT3</accession>
<proteinExistence type="predicted"/>
<comment type="caution">
    <text evidence="2">The sequence shown here is derived from an EMBL/GenBank/DDBJ whole genome shotgun (WGS) entry which is preliminary data.</text>
</comment>
<keyword evidence="1" id="KW-0732">Signal</keyword>
<reference evidence="2" key="1">
    <citation type="journal article" date="2021" name="PeerJ">
        <title>Extensive microbial diversity within the chicken gut microbiome revealed by metagenomics and culture.</title>
        <authorList>
            <person name="Gilroy R."/>
            <person name="Ravi A."/>
            <person name="Getino M."/>
            <person name="Pursley I."/>
            <person name="Horton D.L."/>
            <person name="Alikhan N.F."/>
            <person name="Baker D."/>
            <person name="Gharbi K."/>
            <person name="Hall N."/>
            <person name="Watson M."/>
            <person name="Adriaenssens E.M."/>
            <person name="Foster-Nyarko E."/>
            <person name="Jarju S."/>
            <person name="Secka A."/>
            <person name="Antonio M."/>
            <person name="Oren A."/>
            <person name="Chaudhuri R.R."/>
            <person name="La Ragione R."/>
            <person name="Hildebrand F."/>
            <person name="Pallen M.J."/>
        </authorList>
    </citation>
    <scope>NUCLEOTIDE SEQUENCE</scope>
    <source>
        <strain evidence="2">Gambia2-208</strain>
    </source>
</reference>